<name>A0AA90H3R7_9ACTN</name>
<dbReference type="RefSeq" id="WP_271317556.1">
    <property type="nucleotide sequence ID" value="NZ_JAAGKO020000015.1"/>
</dbReference>
<proteinExistence type="predicted"/>
<sequence>MAEREEPQEGAEGTEPPQDGAGPGAPLDEEAAWAQIIAGYGTEPDGPGGWPEAENLPPDEPVPDSAVNPAVNTGIPAIPRAFVVKAPPLGPRDHAGFDDDDDEGHFVPPEPPPLPEADVTTKFAWLAVLGGPALMLAYVLTGVEMPWWATVVGVGGFLGGFATLIARMRDPDEDDDDPHGGAVV</sequence>
<reference evidence="4 5" key="1">
    <citation type="submission" date="2023-05" db="EMBL/GenBank/DDBJ databases">
        <title>Streptantibioticus silvisoli sp. nov., acidotolerant actinomycetes 1 from pine litter.</title>
        <authorList>
            <person name="Swiecimska M."/>
            <person name="Golinska P."/>
            <person name="Sangal V."/>
            <person name="Wachnowicz B."/>
            <person name="Goodfellow M."/>
        </authorList>
    </citation>
    <scope>NUCLEOTIDE SEQUENCE</scope>
    <source>
        <strain evidence="4">SL13</strain>
        <strain evidence="3 5">SL54</strain>
    </source>
</reference>
<protein>
    <recommendedName>
        <fullName evidence="6">DUF308 domain-containing protein</fullName>
    </recommendedName>
</protein>
<keyword evidence="2" id="KW-0472">Membrane</keyword>
<dbReference type="EMBL" id="JABXJJ020000014">
    <property type="protein sequence ID" value="MDI5970210.1"/>
    <property type="molecule type" value="Genomic_DNA"/>
</dbReference>
<evidence type="ECO:0000256" key="1">
    <source>
        <dbReference type="SAM" id="MobiDB-lite"/>
    </source>
</evidence>
<feature type="region of interest" description="Disordered" evidence="1">
    <location>
        <begin position="1"/>
        <end position="68"/>
    </location>
</feature>
<feature type="transmembrane region" description="Helical" evidence="2">
    <location>
        <begin position="147"/>
        <end position="166"/>
    </location>
</feature>
<evidence type="ECO:0000313" key="3">
    <source>
        <dbReference type="EMBL" id="MDI5963543.1"/>
    </source>
</evidence>
<keyword evidence="2" id="KW-0812">Transmembrane</keyword>
<keyword evidence="2" id="KW-1133">Transmembrane helix</keyword>
<comment type="caution">
    <text evidence="4">The sequence shown here is derived from an EMBL/GenBank/DDBJ whole genome shotgun (WGS) entry which is preliminary data.</text>
</comment>
<accession>A0AA90H3R7</accession>
<dbReference type="AlphaFoldDB" id="A0AA90H3R7"/>
<keyword evidence="5" id="KW-1185">Reference proteome</keyword>
<evidence type="ECO:0000256" key="2">
    <source>
        <dbReference type="SAM" id="Phobius"/>
    </source>
</evidence>
<organism evidence="4">
    <name type="scientific">Streptantibioticus silvisoli</name>
    <dbReference type="NCBI Taxonomy" id="2705255"/>
    <lineage>
        <taxon>Bacteria</taxon>
        <taxon>Bacillati</taxon>
        <taxon>Actinomycetota</taxon>
        <taxon>Actinomycetes</taxon>
        <taxon>Kitasatosporales</taxon>
        <taxon>Streptomycetaceae</taxon>
        <taxon>Streptantibioticus</taxon>
    </lineage>
</organism>
<gene>
    <name evidence="3" type="ORF">POF43_012605</name>
    <name evidence="4" type="ORF">POF50_012800</name>
</gene>
<evidence type="ECO:0000313" key="5">
    <source>
        <dbReference type="Proteomes" id="UP001156398"/>
    </source>
</evidence>
<dbReference type="EMBL" id="JAAGKO020000015">
    <property type="protein sequence ID" value="MDI5963543.1"/>
    <property type="molecule type" value="Genomic_DNA"/>
</dbReference>
<feature type="transmembrane region" description="Helical" evidence="2">
    <location>
        <begin position="123"/>
        <end position="141"/>
    </location>
</feature>
<dbReference type="Proteomes" id="UP001156398">
    <property type="component" value="Unassembled WGS sequence"/>
</dbReference>
<evidence type="ECO:0000313" key="4">
    <source>
        <dbReference type="EMBL" id="MDI5970210.1"/>
    </source>
</evidence>
<evidence type="ECO:0008006" key="6">
    <source>
        <dbReference type="Google" id="ProtNLM"/>
    </source>
</evidence>